<keyword evidence="5" id="KW-0963">Cytoplasm</keyword>
<organism evidence="20 21">
    <name type="scientific">Cloeon dipterum</name>
    <dbReference type="NCBI Taxonomy" id="197152"/>
    <lineage>
        <taxon>Eukaryota</taxon>
        <taxon>Metazoa</taxon>
        <taxon>Ecdysozoa</taxon>
        <taxon>Arthropoda</taxon>
        <taxon>Hexapoda</taxon>
        <taxon>Insecta</taxon>
        <taxon>Pterygota</taxon>
        <taxon>Palaeoptera</taxon>
        <taxon>Ephemeroptera</taxon>
        <taxon>Pisciforma</taxon>
        <taxon>Baetidae</taxon>
        <taxon>Cloeon</taxon>
    </lineage>
</organism>
<dbReference type="InterPro" id="IPR011009">
    <property type="entry name" value="Kinase-like_dom_sf"/>
</dbReference>
<evidence type="ECO:0000256" key="10">
    <source>
        <dbReference type="ARBA" id="ARBA00022737"/>
    </source>
</evidence>
<protein>
    <recommendedName>
        <fullName evidence="4">non-specific serine/threonine protein kinase</fullName>
        <ecNumber evidence="4">2.7.11.1</ecNumber>
    </recommendedName>
</protein>
<dbReference type="InterPro" id="IPR017441">
    <property type="entry name" value="Protein_kinase_ATP_BS"/>
</dbReference>
<dbReference type="Gene3D" id="3.30.200.20">
    <property type="entry name" value="Phosphorylase Kinase, domain 1"/>
    <property type="match status" value="1"/>
</dbReference>
<feature type="region of interest" description="Disordered" evidence="17">
    <location>
        <begin position="978"/>
        <end position="1013"/>
    </location>
</feature>
<dbReference type="GO" id="GO:0005524">
    <property type="term" value="F:ATP binding"/>
    <property type="evidence" value="ECO:0007669"/>
    <property type="project" value="UniProtKB-UniRule"/>
</dbReference>
<feature type="compositionally biased region" description="Low complexity" evidence="17">
    <location>
        <begin position="893"/>
        <end position="909"/>
    </location>
</feature>
<keyword evidence="8" id="KW-0808">Transferase</keyword>
<keyword evidence="18" id="KW-0812">Transmembrane</keyword>
<feature type="region of interest" description="Disordered" evidence="17">
    <location>
        <begin position="893"/>
        <end position="928"/>
    </location>
</feature>
<evidence type="ECO:0000256" key="4">
    <source>
        <dbReference type="ARBA" id="ARBA00012513"/>
    </source>
</evidence>
<comment type="caution">
    <text evidence="20">The sequence shown here is derived from an EMBL/GenBank/DDBJ whole genome shotgun (WGS) entry which is preliminary data.</text>
</comment>
<dbReference type="CDD" id="cd08215">
    <property type="entry name" value="STKc_Nek"/>
    <property type="match status" value="1"/>
</dbReference>
<evidence type="ECO:0000256" key="1">
    <source>
        <dbReference type="ARBA" id="ARBA00001946"/>
    </source>
</evidence>
<dbReference type="PROSITE" id="PS50012">
    <property type="entry name" value="RCC1_3"/>
    <property type="match status" value="3"/>
</dbReference>
<evidence type="ECO:0000256" key="3">
    <source>
        <dbReference type="ARBA" id="ARBA00010886"/>
    </source>
</evidence>
<proteinExistence type="inferred from homology"/>
<keyword evidence="21" id="KW-1185">Reference proteome</keyword>
<dbReference type="PANTHER" id="PTHR44535">
    <property type="entry name" value="PROTEIN CBG16200"/>
    <property type="match status" value="1"/>
</dbReference>
<keyword evidence="13 16" id="KW-0067">ATP-binding</keyword>
<sequence>MVKSRERPEIPGYEKVRTVGKGAFGLAVVYRRKMDSRLVVIKEVFVADIDPAERQQALNEVQVLASLNHPNIIRYIRSFEWDDSLMIEMEYADGGSLSRLLAKRTAPLSERAALHIFGQICAALDHMHARGVMHRDLKTANVFLTKRLAVKVGDFGIAKVLSTRAQANTLLGTPFYMSPEMCEGRQYGPKTDIWGAGCIMYEMMCLKKPFMSDTIPSLVSKIVSCECSPLSSEYSFRTRQLVSCILQRDPDLRPSAEQLCDEILPEMMLSAEEKEAADPSVTSRPRSIVYKCSLTFDSMMAIALPPKVQLEEIAVSDHHCLALTKDGDVYAWGQGKSGQLGQGKNEGSNEPIFVEALKDRRIITLAAGFGFSVFVSDNGVVLTCGDGSNGCLGHGDYNSTSTPQIVDDLFSVEVVAVACGNDHVVALSREGYVYSWGNTGLQTHVKECRPIELCHLKMEIVSIRAGPGCSAAIGNDGSLWVWGCNDYNRLGLDKRGLLCMRRAVGDVQIPTRVRRNRTQDIVFGEKQTLIVTTAGEVIHLNGQNAGLAIPFHGPIQFAGVTEEGAVAATHDQVVYYWGPKAKHSPVLGMVRNNKVSSTVPQEVLSFSGPSVVLADLVCCGNRAWILVNTIAPLPPADKPLDLSDTRRGRLHKTNTILKPKGNVMGAAKVPRALAMTPALGLLLFCLLTQVNGHGRLIEPPSRASMWRYGFSDSPPNYNDHELYCGGYSRQWNKNKGNCGVCGDAWDMPTPRPHEQGGKYGQGVIVRRYSPGSNITVRVELTANHQGYFEFRLCPKSHPSKTEVSQQCLDKYLLNQVGNKGPRFFPGSLGNRVIEMRYVLPEGIECPQCVFQWRYIAGNNWGTCENGTSAVGCGPQEEFRACADVAIGGRLIVSSTSPRPSRRPPTASTSEGSVPVPEEGGAADDGAEAEAESGSNWWITLAIVLGSLVCVVSAFGLIYWYYYHARDSLKHLLKGRQPEPNVTTLTRKVPPPPTHPPPVPPRRNKKPYNESGVV</sequence>
<dbReference type="Proteomes" id="UP000494165">
    <property type="component" value="Unassembled WGS sequence"/>
</dbReference>
<evidence type="ECO:0000256" key="11">
    <source>
        <dbReference type="ARBA" id="ARBA00022741"/>
    </source>
</evidence>
<comment type="similarity">
    <text evidence="3">Belongs to the protein kinase superfamily. NEK Ser/Thr protein kinase family. NIMA subfamily.</text>
</comment>
<evidence type="ECO:0000256" key="8">
    <source>
        <dbReference type="ARBA" id="ARBA00022679"/>
    </source>
</evidence>
<dbReference type="PROSITE" id="PS50011">
    <property type="entry name" value="PROTEIN_KINASE_DOM"/>
    <property type="match status" value="1"/>
</dbReference>
<feature type="repeat" description="RCC1" evidence="15">
    <location>
        <begin position="477"/>
        <end position="534"/>
    </location>
</feature>
<dbReference type="EC" id="2.7.11.1" evidence="4"/>
<keyword evidence="7" id="KW-0597">Phosphoprotein</keyword>
<evidence type="ECO:0000256" key="9">
    <source>
        <dbReference type="ARBA" id="ARBA00022723"/>
    </source>
</evidence>
<dbReference type="PROSITE" id="PS00107">
    <property type="entry name" value="PROTEIN_KINASE_ATP"/>
    <property type="match status" value="1"/>
</dbReference>
<keyword evidence="9" id="KW-0479">Metal-binding</keyword>
<evidence type="ECO:0000256" key="5">
    <source>
        <dbReference type="ARBA" id="ARBA00022490"/>
    </source>
</evidence>
<dbReference type="Gene3D" id="2.130.10.30">
    <property type="entry name" value="Regulator of chromosome condensation 1/beta-lactamase-inhibitor protein II"/>
    <property type="match status" value="1"/>
</dbReference>
<comment type="cofactor">
    <cofactor evidence="1">
        <name>Mg(2+)</name>
        <dbReference type="ChEBI" id="CHEBI:18420"/>
    </cofactor>
</comment>
<name>A0A8S1CNX1_9INSE</name>
<keyword evidence="18" id="KW-1133">Transmembrane helix</keyword>
<dbReference type="GO" id="GO:0046872">
    <property type="term" value="F:metal ion binding"/>
    <property type="evidence" value="ECO:0007669"/>
    <property type="project" value="UniProtKB-KW"/>
</dbReference>
<feature type="compositionally biased region" description="Pro residues" evidence="17">
    <location>
        <begin position="988"/>
        <end position="1000"/>
    </location>
</feature>
<evidence type="ECO:0000256" key="6">
    <source>
        <dbReference type="ARBA" id="ARBA00022527"/>
    </source>
</evidence>
<feature type="binding site" evidence="16">
    <location>
        <position position="42"/>
    </location>
    <ligand>
        <name>ATP</name>
        <dbReference type="ChEBI" id="CHEBI:30616"/>
    </ligand>
</feature>
<keyword evidence="6" id="KW-0723">Serine/threonine-protein kinase</keyword>
<dbReference type="GO" id="GO:0005737">
    <property type="term" value="C:cytoplasm"/>
    <property type="evidence" value="ECO:0007669"/>
    <property type="project" value="UniProtKB-SubCell"/>
</dbReference>
<evidence type="ECO:0000256" key="17">
    <source>
        <dbReference type="SAM" id="MobiDB-lite"/>
    </source>
</evidence>
<dbReference type="InterPro" id="IPR058923">
    <property type="entry name" value="RCC1-like_dom"/>
</dbReference>
<keyword evidence="14" id="KW-0460">Magnesium</keyword>
<feature type="domain" description="Protein kinase" evidence="19">
    <location>
        <begin position="13"/>
        <end position="267"/>
    </location>
</feature>
<keyword evidence="12" id="KW-0418">Kinase</keyword>
<dbReference type="GO" id="GO:0004674">
    <property type="term" value="F:protein serine/threonine kinase activity"/>
    <property type="evidence" value="ECO:0007669"/>
    <property type="project" value="UniProtKB-KW"/>
</dbReference>
<keyword evidence="18" id="KW-0472">Membrane</keyword>
<dbReference type="InterPro" id="IPR000719">
    <property type="entry name" value="Prot_kinase_dom"/>
</dbReference>
<dbReference type="SUPFAM" id="SSF50985">
    <property type="entry name" value="RCC1/BLIP-II"/>
    <property type="match status" value="1"/>
</dbReference>
<keyword evidence="10" id="KW-0677">Repeat</keyword>
<dbReference type="Pfam" id="PF25390">
    <property type="entry name" value="WD40_RLD"/>
    <property type="match status" value="1"/>
</dbReference>
<evidence type="ECO:0000256" key="2">
    <source>
        <dbReference type="ARBA" id="ARBA00004496"/>
    </source>
</evidence>
<reference evidence="20 21" key="1">
    <citation type="submission" date="2020-04" db="EMBL/GenBank/DDBJ databases">
        <authorList>
            <person name="Alioto T."/>
            <person name="Alioto T."/>
            <person name="Gomez Garrido J."/>
        </authorList>
    </citation>
    <scope>NUCLEOTIDE SEQUENCE [LARGE SCALE GENOMIC DNA]</scope>
</reference>
<evidence type="ECO:0000256" key="12">
    <source>
        <dbReference type="ARBA" id="ARBA00022777"/>
    </source>
</evidence>
<dbReference type="PANTHER" id="PTHR44535:SF5">
    <property type="entry name" value="PROTEIN KINASE DOMAIN-CONTAINING PROTEIN"/>
    <property type="match status" value="1"/>
</dbReference>
<dbReference type="Gene3D" id="1.10.510.10">
    <property type="entry name" value="Transferase(Phosphotransferase) domain 1"/>
    <property type="match status" value="1"/>
</dbReference>
<evidence type="ECO:0000313" key="21">
    <source>
        <dbReference type="Proteomes" id="UP000494165"/>
    </source>
</evidence>
<dbReference type="InterPro" id="IPR000408">
    <property type="entry name" value="Reg_chr_condens"/>
</dbReference>
<dbReference type="Pfam" id="PF03067">
    <property type="entry name" value="LPMO_10"/>
    <property type="match status" value="1"/>
</dbReference>
<dbReference type="FunFam" id="3.30.200.20:FF:000097">
    <property type="entry name" value="Probable serine/threonine-protein kinase nek1"/>
    <property type="match status" value="1"/>
</dbReference>
<dbReference type="SMART" id="SM00220">
    <property type="entry name" value="S_TKc"/>
    <property type="match status" value="1"/>
</dbReference>
<dbReference type="EMBL" id="CADEPI010000053">
    <property type="protein sequence ID" value="CAB3370551.1"/>
    <property type="molecule type" value="Genomic_DNA"/>
</dbReference>
<dbReference type="AlphaFoldDB" id="A0A8S1CNX1"/>
<dbReference type="InterPro" id="IPR009091">
    <property type="entry name" value="RCC1/BLIP-II"/>
</dbReference>
<feature type="repeat" description="RCC1" evidence="15">
    <location>
        <begin position="379"/>
        <end position="430"/>
    </location>
</feature>
<dbReference type="PROSITE" id="PS00108">
    <property type="entry name" value="PROTEIN_KINASE_ST"/>
    <property type="match status" value="1"/>
</dbReference>
<dbReference type="OrthoDB" id="248923at2759"/>
<evidence type="ECO:0000256" key="13">
    <source>
        <dbReference type="ARBA" id="ARBA00022840"/>
    </source>
</evidence>
<feature type="transmembrane region" description="Helical" evidence="18">
    <location>
        <begin position="936"/>
        <end position="961"/>
    </location>
</feature>
<dbReference type="SUPFAM" id="SSF56112">
    <property type="entry name" value="Protein kinase-like (PK-like)"/>
    <property type="match status" value="1"/>
</dbReference>
<evidence type="ECO:0000256" key="16">
    <source>
        <dbReference type="PROSITE-ProRule" id="PRU10141"/>
    </source>
</evidence>
<evidence type="ECO:0000256" key="15">
    <source>
        <dbReference type="PROSITE-ProRule" id="PRU00235"/>
    </source>
</evidence>
<dbReference type="InterPro" id="IPR051997">
    <property type="entry name" value="STK_NEK"/>
</dbReference>
<dbReference type="InterPro" id="IPR008271">
    <property type="entry name" value="Ser/Thr_kinase_AS"/>
</dbReference>
<evidence type="ECO:0000256" key="7">
    <source>
        <dbReference type="ARBA" id="ARBA00022553"/>
    </source>
</evidence>
<evidence type="ECO:0000313" key="20">
    <source>
        <dbReference type="EMBL" id="CAB3370551.1"/>
    </source>
</evidence>
<evidence type="ECO:0000256" key="18">
    <source>
        <dbReference type="SAM" id="Phobius"/>
    </source>
</evidence>
<feature type="repeat" description="RCC1" evidence="15">
    <location>
        <begin position="327"/>
        <end position="378"/>
    </location>
</feature>
<evidence type="ECO:0000259" key="19">
    <source>
        <dbReference type="PROSITE" id="PS50011"/>
    </source>
</evidence>
<evidence type="ECO:0000256" key="14">
    <source>
        <dbReference type="ARBA" id="ARBA00022842"/>
    </source>
</evidence>
<dbReference type="PRINTS" id="PR00633">
    <property type="entry name" value="RCCNDNSATION"/>
</dbReference>
<accession>A0A8S1CNX1</accession>
<comment type="subcellular location">
    <subcellularLocation>
        <location evidence="2">Cytoplasm</location>
    </subcellularLocation>
</comment>
<keyword evidence="11 16" id="KW-0547">Nucleotide-binding</keyword>
<gene>
    <name evidence="20" type="ORF">CLODIP_2_CD08228</name>
</gene>
<dbReference type="Pfam" id="PF00069">
    <property type="entry name" value="Pkinase"/>
    <property type="match status" value="1"/>
</dbReference>
<dbReference type="InterPro" id="IPR004302">
    <property type="entry name" value="Cellulose/chitin-bd_N"/>
</dbReference>